<dbReference type="GO" id="GO:0005968">
    <property type="term" value="C:Rab-protein geranylgeranyltransferase complex"/>
    <property type="evidence" value="ECO:0007669"/>
    <property type="project" value="TreeGrafter"/>
</dbReference>
<proteinExistence type="inferred from homology"/>
<evidence type="ECO:0000256" key="7">
    <source>
        <dbReference type="SAM" id="MobiDB-lite"/>
    </source>
</evidence>
<dbReference type="EMBL" id="LN714485">
    <property type="protein sequence ID" value="CEL69430.1"/>
    <property type="molecule type" value="Genomic_DNA"/>
</dbReference>
<dbReference type="PANTHER" id="PTHR11129">
    <property type="entry name" value="PROTEIN FARNESYLTRANSFERASE ALPHA SUBUNIT/RAB GERANYLGERANYL TRANSFERASE ALPHA SUBUNIT"/>
    <property type="match status" value="1"/>
</dbReference>
<name>A0A0F7ULQ8_NEOCL</name>
<feature type="region of interest" description="Disordered" evidence="7">
    <location>
        <begin position="257"/>
        <end position="344"/>
    </location>
</feature>
<keyword evidence="5" id="KW-0677">Repeat</keyword>
<feature type="region of interest" description="Disordered" evidence="7">
    <location>
        <begin position="1"/>
        <end position="43"/>
    </location>
</feature>
<dbReference type="SUPFAM" id="SSF52058">
    <property type="entry name" value="L domain-like"/>
    <property type="match status" value="1"/>
</dbReference>
<sequence length="1017" mass="111805">MLSHFVQLLKSPPSPTPSTSVSASSSSSSSSSFPSPSSSFAVSSAGVSDARDATAACPSTSDSPSTAETALCVPKDGEKTLVLFGRKFDLDGDGRAAERLLLREELKVTLEAIGKKSAKSYCVWSHRTWTLGQLLASYLHADVASLSPSSSSLSPSSSLVSRRGGAERQEGERDVLGSEGERAGDGEGRLATGEEPRHGSTEPDFRAALAVLDEEIEHCNTLLLRRGEDGRNFHCWQHRSQIVAWRVAVEELRKQRTDKSLRGETARREALEMHSEEKTQNGFEHRSAAAVGVESATGEMKEAPTWAERQGGLAAREEQRGDGPAQEGARGAPGTNEGEEGESAKQIAATLELTKALIDKDFSNYSAWGRRVDGLAPGLVNWDAELDWIWQGLYTEPGDQALWKVYMSLLDCHVSRLSPSLLALFPFPASSSPSCLALCFCFSTPCSIDAAQSHCSLLFPGDSGRDAEPDAGNRLRGVWRPMNPLMADITAGVNPTIRDGGSPAMSPVWVFVARALPATSTRPENEESREEEEDACVAKKRRTDSATEERSTLEFLITFSRFAGAFDAEEQRAQDHHLLRLPESVMAQVRLGTVSSRDAASSTRPCCHSSAASVHTDSHEFPKRRIRFLVAPPSCSSSCSCSCWLSSSVPCRPPSPWRVISQRIVSSLSGLRLHDPRREEQESEEETRRERLVEKEIAKIDELLELEPSCKLAIEAKWHLLRTFKPRTSLGEQATLCRAMALVDPRHKRLHDARLLLLEVQRKVLSGGFFENQACHRLKSDARSAASALRATSSDSEKAEKQREGGEAKDPEERGEDSGPCEEHRCALDLSAMGLERLPYPLLADIGSRLDVLNLSGNLVADLFWAHSHIPFLPYLRVLNLRENKKITLLCPVLLAIADLPRLEQVDLAYTNLRPRREQESSPAFQLYRQLLLRHQECASRCKAMRAQPSSEADEIGREDSVWIPLRQRNGASLDISATPLAASVAPGEVLWSLFRVEKQRIDADGREEEKTLLLSV</sequence>
<dbReference type="PANTHER" id="PTHR11129:SF2">
    <property type="entry name" value="GERANYLGERANYL TRANSFERASE TYPE-2 SUBUNIT ALPHA"/>
    <property type="match status" value="1"/>
</dbReference>
<dbReference type="InterPro" id="IPR002088">
    <property type="entry name" value="Prenyl_trans_a"/>
</dbReference>
<evidence type="ECO:0000256" key="2">
    <source>
        <dbReference type="ARBA" id="ARBA00012656"/>
    </source>
</evidence>
<dbReference type="InterPro" id="IPR032675">
    <property type="entry name" value="LRR_dom_sf"/>
</dbReference>
<gene>
    <name evidence="8" type="ORF">BN1204_051410</name>
</gene>
<feature type="region of interest" description="Disordered" evidence="7">
    <location>
        <begin position="786"/>
        <end position="822"/>
    </location>
</feature>
<organism evidence="8">
    <name type="scientific">Neospora caninum (strain Liverpool)</name>
    <dbReference type="NCBI Taxonomy" id="572307"/>
    <lineage>
        <taxon>Eukaryota</taxon>
        <taxon>Sar</taxon>
        <taxon>Alveolata</taxon>
        <taxon>Apicomplexa</taxon>
        <taxon>Conoidasida</taxon>
        <taxon>Coccidia</taxon>
        <taxon>Eucoccidiorida</taxon>
        <taxon>Eimeriorina</taxon>
        <taxon>Sarcocystidae</taxon>
        <taxon>Neospora</taxon>
    </lineage>
</organism>
<dbReference type="PROSITE" id="PS51147">
    <property type="entry name" value="PFTA"/>
    <property type="match status" value="1"/>
</dbReference>
<feature type="region of interest" description="Disordered" evidence="7">
    <location>
        <begin position="147"/>
        <end position="203"/>
    </location>
</feature>
<feature type="region of interest" description="Disordered" evidence="7">
    <location>
        <begin position="520"/>
        <end position="543"/>
    </location>
</feature>
<feature type="compositionally biased region" description="Low complexity" evidence="7">
    <location>
        <begin position="147"/>
        <end position="163"/>
    </location>
</feature>
<keyword evidence="3" id="KW-0637">Prenyltransferase</keyword>
<comment type="similarity">
    <text evidence="1">Belongs to the protein prenyltransferase subunit alpha family.</text>
</comment>
<feature type="compositionally biased region" description="Basic and acidic residues" evidence="7">
    <location>
        <begin position="164"/>
        <end position="203"/>
    </location>
</feature>
<dbReference type="EC" id="2.5.1.60" evidence="2"/>
<evidence type="ECO:0000313" key="8">
    <source>
        <dbReference type="EMBL" id="CEL69430.1"/>
    </source>
</evidence>
<evidence type="ECO:0000256" key="6">
    <source>
        <dbReference type="ARBA" id="ARBA00047658"/>
    </source>
</evidence>
<dbReference type="GO" id="GO:0004663">
    <property type="term" value="F:Rab geranylgeranyltransferase activity"/>
    <property type="evidence" value="ECO:0007669"/>
    <property type="project" value="UniProtKB-EC"/>
</dbReference>
<dbReference type="SUPFAM" id="SSF48439">
    <property type="entry name" value="Protein prenylyltransferase"/>
    <property type="match status" value="1"/>
</dbReference>
<feature type="compositionally biased region" description="Basic and acidic residues" evidence="7">
    <location>
        <begin position="257"/>
        <end position="287"/>
    </location>
</feature>
<dbReference type="Pfam" id="PF01239">
    <property type="entry name" value="PPTA"/>
    <property type="match status" value="1"/>
</dbReference>
<protein>
    <recommendedName>
        <fullName evidence="2">protein geranylgeranyltransferase type II</fullName>
        <ecNumber evidence="2">2.5.1.60</ecNumber>
    </recommendedName>
</protein>
<evidence type="ECO:0000256" key="5">
    <source>
        <dbReference type="ARBA" id="ARBA00022737"/>
    </source>
</evidence>
<keyword evidence="4" id="KW-0808">Transferase</keyword>
<evidence type="ECO:0000256" key="4">
    <source>
        <dbReference type="ARBA" id="ARBA00022679"/>
    </source>
</evidence>
<evidence type="ECO:0000256" key="1">
    <source>
        <dbReference type="ARBA" id="ARBA00006734"/>
    </source>
</evidence>
<reference evidence="8" key="1">
    <citation type="journal article" date="2015" name="PLoS ONE">
        <title>Comprehensive Evaluation of Toxoplasma gondii VEG and Neospora caninum LIV Genomes with Tachyzoite Stage Transcriptome and Proteome Defines Novel Transcript Features.</title>
        <authorList>
            <person name="Ramaprasad A."/>
            <person name="Mourier T."/>
            <person name="Naeem R."/>
            <person name="Malas T.B."/>
            <person name="Moussa E."/>
            <person name="Panigrahi A."/>
            <person name="Vermont S.J."/>
            <person name="Otto T.D."/>
            <person name="Wastling J."/>
            <person name="Pain A."/>
        </authorList>
    </citation>
    <scope>NUCLEOTIDE SEQUENCE</scope>
    <source>
        <strain evidence="8">Liverpool</strain>
    </source>
</reference>
<dbReference type="Gene3D" id="3.80.10.10">
    <property type="entry name" value="Ribonuclease Inhibitor"/>
    <property type="match status" value="1"/>
</dbReference>
<evidence type="ECO:0000256" key="3">
    <source>
        <dbReference type="ARBA" id="ARBA00022602"/>
    </source>
</evidence>
<comment type="catalytic activity">
    <reaction evidence="6">
        <text>geranylgeranyl diphosphate + L-cysteinyl-[protein] = S-geranylgeranyl-L-cysteinyl-[protein] + diphosphate</text>
        <dbReference type="Rhea" id="RHEA:21240"/>
        <dbReference type="Rhea" id="RHEA-COMP:10131"/>
        <dbReference type="Rhea" id="RHEA-COMP:11537"/>
        <dbReference type="ChEBI" id="CHEBI:29950"/>
        <dbReference type="ChEBI" id="CHEBI:33019"/>
        <dbReference type="ChEBI" id="CHEBI:57533"/>
        <dbReference type="ChEBI" id="CHEBI:86021"/>
        <dbReference type="EC" id="2.5.1.60"/>
    </reaction>
</comment>
<accession>A0A0F7ULQ8</accession>
<feature type="compositionally biased region" description="Low complexity" evidence="7">
    <location>
        <begin position="17"/>
        <end position="43"/>
    </location>
</feature>
<dbReference type="Gene3D" id="1.25.40.120">
    <property type="entry name" value="Protein prenylyltransferase"/>
    <property type="match status" value="1"/>
</dbReference>
<feature type="compositionally biased region" description="Basic and acidic residues" evidence="7">
    <location>
        <begin position="795"/>
        <end position="812"/>
    </location>
</feature>
<dbReference type="AlphaFoldDB" id="A0A0F7ULQ8"/>